<evidence type="ECO:0000256" key="7">
    <source>
        <dbReference type="PROSITE-ProRule" id="PRU00266"/>
    </source>
</evidence>
<comment type="catalytic activity">
    <reaction evidence="1">
        <text>Endonucleolytic cleavage to 5'-phosphomonoester.</text>
        <dbReference type="EC" id="3.1.26.3"/>
    </reaction>
</comment>
<evidence type="ECO:0000256" key="2">
    <source>
        <dbReference type="ARBA" id="ARBA00012177"/>
    </source>
</evidence>
<dbReference type="InterPro" id="IPR040540">
    <property type="entry name" value="RNase_3_N"/>
</dbReference>
<dbReference type="GO" id="GO:0005654">
    <property type="term" value="C:nucleoplasm"/>
    <property type="evidence" value="ECO:0007669"/>
    <property type="project" value="TreeGrafter"/>
</dbReference>
<keyword evidence="13" id="KW-1185">Reference proteome</keyword>
<keyword evidence="8" id="KW-0175">Coiled coil</keyword>
<feature type="domain" description="RNase III" evidence="11">
    <location>
        <begin position="320"/>
        <end position="442"/>
    </location>
</feature>
<dbReference type="GO" id="GO:0034963">
    <property type="term" value="P:box C/D sno(s)RNA processing"/>
    <property type="evidence" value="ECO:0007669"/>
    <property type="project" value="UniProtKB-ARBA"/>
</dbReference>
<evidence type="ECO:0000256" key="5">
    <source>
        <dbReference type="ARBA" id="ARBA00022801"/>
    </source>
</evidence>
<dbReference type="Proteomes" id="UP000694255">
    <property type="component" value="Unassembled WGS sequence"/>
</dbReference>
<dbReference type="PROSITE" id="PS50142">
    <property type="entry name" value="RNASE_3_2"/>
    <property type="match status" value="1"/>
</dbReference>
<dbReference type="AlphaFoldDB" id="A0A8J5UZY2"/>
<dbReference type="InterPro" id="IPR044449">
    <property type="entry name" value="Rnt1/Pac1_DSRM_fungi"/>
</dbReference>
<keyword evidence="3" id="KW-0540">Nuclease</keyword>
<dbReference type="InterPro" id="IPR000999">
    <property type="entry name" value="RNase_III_dom"/>
</dbReference>
<evidence type="ECO:0000256" key="4">
    <source>
        <dbReference type="ARBA" id="ARBA00022759"/>
    </source>
</evidence>
<evidence type="ECO:0000259" key="11">
    <source>
        <dbReference type="PROSITE" id="PS50142"/>
    </source>
</evidence>
<dbReference type="PROSITE" id="PS50137">
    <property type="entry name" value="DS_RBD"/>
    <property type="match status" value="1"/>
</dbReference>
<dbReference type="SMART" id="SM00358">
    <property type="entry name" value="DSRM"/>
    <property type="match status" value="2"/>
</dbReference>
<comment type="caution">
    <text evidence="12">The sequence shown here is derived from an EMBL/GenBank/DDBJ whole genome shotgun (WGS) entry which is preliminary data.</text>
</comment>
<evidence type="ECO:0000256" key="9">
    <source>
        <dbReference type="SAM" id="MobiDB-lite"/>
    </source>
</evidence>
<evidence type="ECO:0000259" key="10">
    <source>
        <dbReference type="PROSITE" id="PS50137"/>
    </source>
</evidence>
<dbReference type="Pfam" id="PF00035">
    <property type="entry name" value="dsrm"/>
    <property type="match status" value="2"/>
</dbReference>
<dbReference type="PANTHER" id="PTHR11207">
    <property type="entry name" value="RIBONUCLEASE III"/>
    <property type="match status" value="1"/>
</dbReference>
<feature type="region of interest" description="Disordered" evidence="9">
    <location>
        <begin position="103"/>
        <end position="173"/>
    </location>
</feature>
<dbReference type="Pfam" id="PF00636">
    <property type="entry name" value="Ribonuclease_3"/>
    <property type="match status" value="1"/>
</dbReference>
<dbReference type="GO" id="GO:0004525">
    <property type="term" value="F:ribonuclease III activity"/>
    <property type="evidence" value="ECO:0007669"/>
    <property type="project" value="UniProtKB-EC"/>
</dbReference>
<keyword evidence="4" id="KW-0255">Endonuclease</keyword>
<dbReference type="InterPro" id="IPR014720">
    <property type="entry name" value="dsRBD_dom"/>
</dbReference>
<dbReference type="GO" id="GO:0003725">
    <property type="term" value="F:double-stranded RNA binding"/>
    <property type="evidence" value="ECO:0007669"/>
    <property type="project" value="InterPro"/>
</dbReference>
<sequence>MGRNRFTGGKKFKELGSKSADGLRNFVDKLISAGGDNYRPDRKEVDRYIPHKRAKLSPDASPSRTTFDDRFAESGSNQTNDTSYHTACQEQSVHAIDNEVVMNQSPQESSSSSSSNDDETVKSVHMTSTSPNPESILPQKRPASPETGETRDESATTSSLFSNVSDKSDSNEFPKIYAEPTFDKEIPNRIGFTDLQKLEYATKTLQRNVKVILEDAPDCVELKTLINSDKIDRAQKIELKTNELITMASKLKSRYKLGRLPILDEISNGNIHFKKEDLAELEEIAPIEQSNIEFNAPVNPITEEIAPTGVDNTLPELPEIKDIGLYERVFIHKSSVNNKAYLDSETLIRTHNERLEFLGDSVLNNLVTCILYEEFPAASEGRLSRFRSDLVNNRVLKEFAFDYGFDKKLRTKIDDLILKNGDQKIYADAFEAYVGALAIERGLDLAEVKQWLFDLYTPFLNKMRQTLVQERLNKEAKAQLYSVIGTADHHPQYKTIQTGDGIRVDFVVHCTMKDEVIGVGTAGNIKEAGLRAAMDALKNRNKLEKFYIERQEIERPLRKIRREKNELKKEERKKKIEEEVEMLKNAPPLPPTSPIRTGLFPIPVDEEAPLDHSAKNELYAEIGRKTGTQPKYIIRTVGGDHEVTLTIRNLPIATATDSSKKKAMARTAMALLNNKDAMREICKRFIAVNNEAKGIDEQMSSASPESSN</sequence>
<dbReference type="OrthoDB" id="2392202at2759"/>
<accession>A0A8J5UZY2</accession>
<evidence type="ECO:0000256" key="1">
    <source>
        <dbReference type="ARBA" id="ARBA00000109"/>
    </source>
</evidence>
<dbReference type="FunFam" id="1.10.1520.10:FF:000001">
    <property type="entry name" value="Ribonuclease 3"/>
    <property type="match status" value="1"/>
</dbReference>
<dbReference type="EMBL" id="JAGSYN010000053">
    <property type="protein sequence ID" value="KAG7665105.1"/>
    <property type="molecule type" value="Genomic_DNA"/>
</dbReference>
<dbReference type="CDD" id="cd19876">
    <property type="entry name" value="DSRM_RNT1p-like"/>
    <property type="match status" value="1"/>
</dbReference>
<feature type="compositionally biased region" description="Basic and acidic residues" evidence="9">
    <location>
        <begin position="38"/>
        <end position="49"/>
    </location>
</feature>
<organism evidence="12 13">
    <name type="scientific">[Candida] subhashii</name>
    <dbReference type="NCBI Taxonomy" id="561895"/>
    <lineage>
        <taxon>Eukaryota</taxon>
        <taxon>Fungi</taxon>
        <taxon>Dikarya</taxon>
        <taxon>Ascomycota</taxon>
        <taxon>Saccharomycotina</taxon>
        <taxon>Pichiomycetes</taxon>
        <taxon>Debaryomycetaceae</taxon>
        <taxon>Spathaspora</taxon>
    </lineage>
</organism>
<dbReference type="PANTHER" id="PTHR11207:SF0">
    <property type="entry name" value="RIBONUCLEASE 3"/>
    <property type="match status" value="1"/>
</dbReference>
<dbReference type="RefSeq" id="XP_049265337.1">
    <property type="nucleotide sequence ID" value="XM_049405066.1"/>
</dbReference>
<evidence type="ECO:0000256" key="3">
    <source>
        <dbReference type="ARBA" id="ARBA00022722"/>
    </source>
</evidence>
<keyword evidence="6 7" id="KW-0694">RNA-binding</keyword>
<feature type="compositionally biased region" description="Polar residues" evidence="9">
    <location>
        <begin position="155"/>
        <end position="165"/>
    </location>
</feature>
<dbReference type="Pfam" id="PF18497">
    <property type="entry name" value="RNase_3_N"/>
    <property type="match status" value="1"/>
</dbReference>
<evidence type="ECO:0000256" key="6">
    <source>
        <dbReference type="ARBA" id="ARBA00022884"/>
    </source>
</evidence>
<evidence type="ECO:0000313" key="13">
    <source>
        <dbReference type="Proteomes" id="UP000694255"/>
    </source>
</evidence>
<feature type="region of interest" description="Disordered" evidence="9">
    <location>
        <begin position="32"/>
        <end position="87"/>
    </location>
</feature>
<dbReference type="EC" id="3.1.26.3" evidence="2"/>
<feature type="coiled-coil region" evidence="8">
    <location>
        <begin position="550"/>
        <end position="586"/>
    </location>
</feature>
<dbReference type="PROSITE" id="PS00517">
    <property type="entry name" value="RNASE_3_1"/>
    <property type="match status" value="1"/>
</dbReference>
<proteinExistence type="predicted"/>
<dbReference type="GeneID" id="73468215"/>
<evidence type="ECO:0000313" key="12">
    <source>
        <dbReference type="EMBL" id="KAG7665105.1"/>
    </source>
</evidence>
<feature type="compositionally biased region" description="Polar residues" evidence="9">
    <location>
        <begin position="74"/>
        <end position="87"/>
    </location>
</feature>
<reference evidence="12 13" key="1">
    <citation type="journal article" date="2021" name="DNA Res.">
        <title>Genome analysis of Candida subhashii reveals its hybrid nature and dual mitochondrial genome conformations.</title>
        <authorList>
            <person name="Mixao V."/>
            <person name="Hegedusova E."/>
            <person name="Saus E."/>
            <person name="Pryszcz L.P."/>
            <person name="Cillingova A."/>
            <person name="Nosek J."/>
            <person name="Gabaldon T."/>
        </authorList>
    </citation>
    <scope>NUCLEOTIDE SEQUENCE [LARGE SCALE GENOMIC DNA]</scope>
    <source>
        <strain evidence="12 13">CBS 10753</strain>
    </source>
</reference>
<evidence type="ECO:0000256" key="8">
    <source>
        <dbReference type="SAM" id="Coils"/>
    </source>
</evidence>
<feature type="domain" description="DRBM" evidence="10">
    <location>
        <begin position="475"/>
        <end position="542"/>
    </location>
</feature>
<dbReference type="GO" id="GO:0006364">
    <property type="term" value="P:rRNA processing"/>
    <property type="evidence" value="ECO:0007669"/>
    <property type="project" value="InterPro"/>
</dbReference>
<dbReference type="CDD" id="cd00593">
    <property type="entry name" value="RIBOc"/>
    <property type="match status" value="1"/>
</dbReference>
<dbReference type="SMART" id="SM00535">
    <property type="entry name" value="RIBOc"/>
    <property type="match status" value="1"/>
</dbReference>
<protein>
    <recommendedName>
        <fullName evidence="2">ribonuclease III</fullName>
        <ecNumber evidence="2">3.1.26.3</ecNumber>
    </recommendedName>
</protein>
<keyword evidence="5" id="KW-0378">Hydrolase</keyword>
<name>A0A8J5UZY2_9ASCO</name>
<gene>
    <name evidence="12" type="ORF">J8A68_001414</name>
</gene>
<dbReference type="GO" id="GO:0030847">
    <property type="term" value="P:termination of RNA polymerase II transcription, exosome-dependent"/>
    <property type="evidence" value="ECO:0007669"/>
    <property type="project" value="UniProtKB-ARBA"/>
</dbReference>
<dbReference type="GO" id="GO:0034475">
    <property type="term" value="P:U4 snRNA 3'-end processing"/>
    <property type="evidence" value="ECO:0007669"/>
    <property type="project" value="UniProtKB-ARBA"/>
</dbReference>